<dbReference type="RefSeq" id="WP_092333755.1">
    <property type="nucleotide sequence ID" value="NZ_FNCP01000013.1"/>
</dbReference>
<evidence type="ECO:0000313" key="2">
    <source>
        <dbReference type="Proteomes" id="UP000198656"/>
    </source>
</evidence>
<dbReference type="Pfam" id="PF10387">
    <property type="entry name" value="DUF2442"/>
    <property type="match status" value="1"/>
</dbReference>
<dbReference type="InterPro" id="IPR018841">
    <property type="entry name" value="DUF2442"/>
</dbReference>
<dbReference type="EMBL" id="FNCP01000013">
    <property type="protein sequence ID" value="SDH44870.1"/>
    <property type="molecule type" value="Genomic_DNA"/>
</dbReference>
<dbReference type="Proteomes" id="UP000198656">
    <property type="component" value="Unassembled WGS sequence"/>
</dbReference>
<dbReference type="AlphaFoldDB" id="A0A1G8CJ28"/>
<reference evidence="2" key="1">
    <citation type="submission" date="2016-10" db="EMBL/GenBank/DDBJ databases">
        <authorList>
            <person name="Varghese N."/>
            <person name="Submissions S."/>
        </authorList>
    </citation>
    <scope>NUCLEOTIDE SEQUENCE [LARGE SCALE GENOMIC DNA]</scope>
    <source>
        <strain evidence="2">DSM 8344</strain>
    </source>
</reference>
<organism evidence="1 2">
    <name type="scientific">Desulfosporosinus hippei DSM 8344</name>
    <dbReference type="NCBI Taxonomy" id="1121419"/>
    <lineage>
        <taxon>Bacteria</taxon>
        <taxon>Bacillati</taxon>
        <taxon>Bacillota</taxon>
        <taxon>Clostridia</taxon>
        <taxon>Eubacteriales</taxon>
        <taxon>Desulfitobacteriaceae</taxon>
        <taxon>Desulfosporosinus</taxon>
    </lineage>
</organism>
<dbReference type="Gene3D" id="3.30.2020.10">
    <property type="entry name" value="NE0471-like N-terminal domain"/>
    <property type="match status" value="1"/>
</dbReference>
<proteinExistence type="predicted"/>
<accession>A0A1G8CJ28</accession>
<sequence length="79" mass="9500">MLLDVIEVEPLRDYHILVTFDNNEKRVFDVKPLLNKPRWQELKNVSLFKTVKVWEGTVQWLHGQDICPQWLYDEGEKCD</sequence>
<gene>
    <name evidence="1" type="ORF">SAMN05443529_113102</name>
</gene>
<dbReference type="InterPro" id="IPR036782">
    <property type="entry name" value="NE0471-like_N"/>
</dbReference>
<evidence type="ECO:0008006" key="3">
    <source>
        <dbReference type="Google" id="ProtNLM"/>
    </source>
</evidence>
<dbReference type="STRING" id="1121419.SAMN05443529_113102"/>
<evidence type="ECO:0000313" key="1">
    <source>
        <dbReference type="EMBL" id="SDH44870.1"/>
    </source>
</evidence>
<protein>
    <recommendedName>
        <fullName evidence="3">DUF2442 domain-containing protein</fullName>
    </recommendedName>
</protein>
<dbReference type="OrthoDB" id="162796at2"/>
<keyword evidence="2" id="KW-1185">Reference proteome</keyword>
<name>A0A1G8CJ28_9FIRM</name>
<dbReference type="SUPFAM" id="SSF143880">
    <property type="entry name" value="NE0471 N-terminal domain-like"/>
    <property type="match status" value="1"/>
</dbReference>